<dbReference type="Proteomes" id="UP000885931">
    <property type="component" value="Unassembled WGS sequence"/>
</dbReference>
<dbReference type="AlphaFoldDB" id="A0A7C1BDG5"/>
<sequence length="282" mass="32698">MDKILSDEKGLREWIERDLRDKLKETKREVLWKILENAEVYLYRKASAELFGEPLPLEEIESSKWRSMFAYNFTLDFNKRLYRKLLRRIGEGTFREWQLSLPGNKKFLEKLEEKHINLKPWLEGHSEVFSLSDGRLVEVYIATDPGEILSIGELFKTCLRPGGAYEYNIVEITCSLNKRVLFMRYRDGKPLEESAIARMLIAINDEGGLMRFPVYHRKVGAGYLGEIRRLFLKFGEILSRLMGIDLADTGNVSALSTTSWEGDPTATWASLEESRDSRAETQ</sequence>
<name>A0A7C1BDG5_UNCW3</name>
<evidence type="ECO:0000313" key="1">
    <source>
        <dbReference type="EMBL" id="HDM89823.1"/>
    </source>
</evidence>
<dbReference type="EMBL" id="DRBW01000047">
    <property type="protein sequence ID" value="HDM89823.1"/>
    <property type="molecule type" value="Genomic_DNA"/>
</dbReference>
<organism evidence="1">
    <name type="scientific">candidate division WOR-3 bacterium</name>
    <dbReference type="NCBI Taxonomy" id="2052148"/>
    <lineage>
        <taxon>Bacteria</taxon>
        <taxon>Bacteria division WOR-3</taxon>
    </lineage>
</organism>
<reference evidence="1" key="1">
    <citation type="journal article" date="2020" name="mSystems">
        <title>Genome- and Community-Level Interaction Insights into Carbon Utilization and Element Cycling Functions of Hydrothermarchaeota in Hydrothermal Sediment.</title>
        <authorList>
            <person name="Zhou Z."/>
            <person name="Liu Y."/>
            <person name="Xu W."/>
            <person name="Pan J."/>
            <person name="Luo Z.H."/>
            <person name="Li M."/>
        </authorList>
    </citation>
    <scope>NUCLEOTIDE SEQUENCE [LARGE SCALE GENOMIC DNA]</scope>
    <source>
        <strain evidence="1">HyVt-237</strain>
    </source>
</reference>
<accession>A0A7C1BDG5</accession>
<comment type="caution">
    <text evidence="1">The sequence shown here is derived from an EMBL/GenBank/DDBJ whole genome shotgun (WGS) entry which is preliminary data.</text>
</comment>
<protein>
    <submittedName>
        <fullName evidence="1">Uncharacterized protein</fullName>
    </submittedName>
</protein>
<proteinExistence type="predicted"/>
<gene>
    <name evidence="1" type="ORF">ENG67_01270</name>
</gene>